<organism evidence="4 5">
    <name type="scientific">Enterocloster alcoholdehydrogenati</name>
    <dbReference type="NCBI Taxonomy" id="2547410"/>
    <lineage>
        <taxon>Bacteria</taxon>
        <taxon>Bacillati</taxon>
        <taxon>Bacillota</taxon>
        <taxon>Clostridia</taxon>
        <taxon>Lachnospirales</taxon>
        <taxon>Lachnospiraceae</taxon>
        <taxon>Enterocloster</taxon>
    </lineage>
</organism>
<dbReference type="InterPro" id="IPR003646">
    <property type="entry name" value="SH3-like_bac-type"/>
</dbReference>
<accession>A0ABQ0ASS8</accession>
<comment type="caution">
    <text evidence="4">The sequence shown here is derived from an EMBL/GenBank/DDBJ whole genome shotgun (WGS) entry which is preliminary data.</text>
</comment>
<evidence type="ECO:0000256" key="1">
    <source>
        <dbReference type="SAM" id="MobiDB-lite"/>
    </source>
</evidence>
<feature type="transmembrane region" description="Helical" evidence="2">
    <location>
        <begin position="198"/>
        <end position="221"/>
    </location>
</feature>
<feature type="compositionally biased region" description="Polar residues" evidence="1">
    <location>
        <begin position="155"/>
        <end position="167"/>
    </location>
</feature>
<feature type="region of interest" description="Disordered" evidence="1">
    <location>
        <begin position="226"/>
        <end position="264"/>
    </location>
</feature>
<feature type="compositionally biased region" description="Gly residues" evidence="1">
    <location>
        <begin position="170"/>
        <end position="184"/>
    </location>
</feature>
<keyword evidence="2" id="KW-1133">Transmembrane helix</keyword>
<feature type="compositionally biased region" description="Basic and acidic residues" evidence="1">
    <location>
        <begin position="135"/>
        <end position="148"/>
    </location>
</feature>
<dbReference type="InterPro" id="IPR025285">
    <property type="entry name" value="DUF4145"/>
</dbReference>
<feature type="region of interest" description="Disordered" evidence="1">
    <location>
        <begin position="325"/>
        <end position="353"/>
    </location>
</feature>
<sequence length="353" mass="39700">MSNLEHTTSWQQIQQGVREAERLIVNKNYNLVMVKARQTLECMVRCMAERACLVEGDLSDTIDQLYEGGWIDKQTKDNYHTIRILGNKAVHENDNTAYNADQAYQLLTQEVHAFSHDVNAPRGGRSQRPPVSRSSQERAFARGEERMAQRRAPRNQVSGSRTGSRHTGQGQRGQAGRSGSGQRGGNVHRRKRRRVSPLFYLWRLLIPVLVVIFLIVVIRMMRPAQDDTKNTVVSTESVTTSEAMTESASETESESAVETEPETEPEADVYVVAGNSVNVRTEPSTSSRILVQLAHGAEVNYVKRYNNDWTVINYDGQEAYVSSKYIEKKTPETESAPETEHGEETQAQSSQAQ</sequence>
<dbReference type="EMBL" id="BAABXL010000001">
    <property type="protein sequence ID" value="GAA6267098.1"/>
    <property type="molecule type" value="Genomic_DNA"/>
</dbReference>
<dbReference type="Pfam" id="PF13643">
    <property type="entry name" value="DUF4145"/>
    <property type="match status" value="1"/>
</dbReference>
<dbReference type="PANTHER" id="PTHR34408:SF2">
    <property type="entry name" value="CELL WALL-BINDING PROTEIN YWSB"/>
    <property type="match status" value="1"/>
</dbReference>
<evidence type="ECO:0000313" key="4">
    <source>
        <dbReference type="EMBL" id="GAA6267098.1"/>
    </source>
</evidence>
<feature type="compositionally biased region" description="Basic and acidic residues" evidence="1">
    <location>
        <begin position="325"/>
        <end position="344"/>
    </location>
</feature>
<protein>
    <recommendedName>
        <fullName evidence="3">SH3b domain-containing protein</fullName>
    </recommendedName>
</protein>
<evidence type="ECO:0000259" key="3">
    <source>
        <dbReference type="PROSITE" id="PS51781"/>
    </source>
</evidence>
<dbReference type="PANTHER" id="PTHR34408">
    <property type="entry name" value="FAMILY PROTEIN, PUTATIVE-RELATED"/>
    <property type="match status" value="1"/>
</dbReference>
<name>A0ABQ0ASS8_9FIRM</name>
<feature type="domain" description="SH3b" evidence="3">
    <location>
        <begin position="267"/>
        <end position="330"/>
    </location>
</feature>
<dbReference type="RefSeq" id="WP_176255727.1">
    <property type="nucleotide sequence ID" value="NZ_BAABXL010000001.1"/>
</dbReference>
<dbReference type="Proteomes" id="UP001600894">
    <property type="component" value="Unassembled WGS sequence"/>
</dbReference>
<dbReference type="InterPro" id="IPR052354">
    <property type="entry name" value="Cell_Wall_Dynamics_Protein"/>
</dbReference>
<feature type="compositionally biased region" description="Acidic residues" evidence="1">
    <location>
        <begin position="249"/>
        <end position="264"/>
    </location>
</feature>
<keyword evidence="5" id="KW-1185">Reference proteome</keyword>
<keyword evidence="2" id="KW-0472">Membrane</keyword>
<dbReference type="PROSITE" id="PS51781">
    <property type="entry name" value="SH3B"/>
    <property type="match status" value="1"/>
</dbReference>
<gene>
    <name evidence="4" type="ORF">F130042H8_01580</name>
</gene>
<dbReference type="SMART" id="SM00287">
    <property type="entry name" value="SH3b"/>
    <property type="match status" value="1"/>
</dbReference>
<reference evidence="4 5" key="1">
    <citation type="submission" date="2024-04" db="EMBL/GenBank/DDBJ databases">
        <title>Defined microbial consortia suppress multidrug-resistant proinflammatory Enterobacteriaceae via ecological control.</title>
        <authorList>
            <person name="Furuichi M."/>
            <person name="Kawaguchi T."/>
            <person name="Pust M."/>
            <person name="Yasuma K."/>
            <person name="Plichta D."/>
            <person name="Hasegawa N."/>
            <person name="Ohya T."/>
            <person name="Bhattarai S."/>
            <person name="Sasajima S."/>
            <person name="Aoto Y."/>
            <person name="Tuganbaev T."/>
            <person name="Yaginuma M."/>
            <person name="Ueda M."/>
            <person name="Okahashi N."/>
            <person name="Amafuji K."/>
            <person name="Kiridooshi Y."/>
            <person name="Sugita K."/>
            <person name="Strazar M."/>
            <person name="Skelly A."/>
            <person name="Suda W."/>
            <person name="Hattori M."/>
            <person name="Nakamoto N."/>
            <person name="Caballero S."/>
            <person name="Norman J."/>
            <person name="Olle B."/>
            <person name="Tanoue T."/>
            <person name="Arita M."/>
            <person name="Bucci V."/>
            <person name="Atarashi K."/>
            <person name="Xavier R."/>
            <person name="Honda K."/>
        </authorList>
    </citation>
    <scope>NUCLEOTIDE SEQUENCE [LARGE SCALE GENOMIC DNA]</scope>
    <source>
        <strain evidence="5">f13</strain>
    </source>
</reference>
<evidence type="ECO:0000313" key="5">
    <source>
        <dbReference type="Proteomes" id="UP001600894"/>
    </source>
</evidence>
<evidence type="ECO:0000256" key="2">
    <source>
        <dbReference type="SAM" id="Phobius"/>
    </source>
</evidence>
<feature type="compositionally biased region" description="Low complexity" evidence="1">
    <location>
        <begin position="121"/>
        <end position="134"/>
    </location>
</feature>
<dbReference type="Pfam" id="PF08239">
    <property type="entry name" value="SH3_3"/>
    <property type="match status" value="1"/>
</dbReference>
<feature type="region of interest" description="Disordered" evidence="1">
    <location>
        <begin position="118"/>
        <end position="190"/>
    </location>
</feature>
<proteinExistence type="predicted"/>
<dbReference type="Gene3D" id="2.30.30.40">
    <property type="entry name" value="SH3 Domains"/>
    <property type="match status" value="1"/>
</dbReference>
<feature type="compositionally biased region" description="Low complexity" evidence="1">
    <location>
        <begin position="231"/>
        <end position="248"/>
    </location>
</feature>
<keyword evidence="2" id="KW-0812">Transmembrane</keyword>